<dbReference type="SUPFAM" id="SSF88659">
    <property type="entry name" value="Sigma3 and sigma4 domains of RNA polymerase sigma factors"/>
    <property type="match status" value="1"/>
</dbReference>
<reference evidence="8 9" key="1">
    <citation type="submission" date="2019-03" db="EMBL/GenBank/DDBJ databases">
        <title>Genomic Encyclopedia of Archaeal and Bacterial Type Strains, Phase II (KMG-II): from individual species to whole genera.</title>
        <authorList>
            <person name="Goeker M."/>
        </authorList>
    </citation>
    <scope>NUCLEOTIDE SEQUENCE [LARGE SCALE GENOMIC DNA]</scope>
    <source>
        <strain evidence="8 9">DSM 21537</strain>
    </source>
</reference>
<proteinExistence type="inferred from homology"/>
<dbReference type="InterPro" id="IPR036388">
    <property type="entry name" value="WH-like_DNA-bd_sf"/>
</dbReference>
<evidence type="ECO:0000259" key="6">
    <source>
        <dbReference type="Pfam" id="PF04542"/>
    </source>
</evidence>
<keyword evidence="5" id="KW-0804">Transcription</keyword>
<evidence type="ECO:0000256" key="3">
    <source>
        <dbReference type="ARBA" id="ARBA00023082"/>
    </source>
</evidence>
<keyword evidence="9" id="KW-1185">Reference proteome</keyword>
<dbReference type="Gene3D" id="1.10.1740.10">
    <property type="match status" value="1"/>
</dbReference>
<dbReference type="InterPro" id="IPR013249">
    <property type="entry name" value="RNA_pol_sigma70_r4_t2"/>
</dbReference>
<dbReference type="GO" id="GO:0006352">
    <property type="term" value="P:DNA-templated transcription initiation"/>
    <property type="evidence" value="ECO:0007669"/>
    <property type="project" value="InterPro"/>
</dbReference>
<dbReference type="Pfam" id="PF04542">
    <property type="entry name" value="Sigma70_r2"/>
    <property type="match status" value="1"/>
</dbReference>
<gene>
    <name evidence="8" type="ORF">CLV96_3097</name>
</gene>
<evidence type="ECO:0000256" key="2">
    <source>
        <dbReference type="ARBA" id="ARBA00023015"/>
    </source>
</evidence>
<dbReference type="GeneID" id="79828374"/>
<evidence type="ECO:0000313" key="8">
    <source>
        <dbReference type="EMBL" id="TDY68583.1"/>
    </source>
</evidence>
<dbReference type="InterPro" id="IPR013325">
    <property type="entry name" value="RNA_pol_sigma_r2"/>
</dbReference>
<comment type="caution">
    <text evidence="8">The sequence shown here is derived from an EMBL/GenBank/DDBJ whole genome shotgun (WGS) entry which is preliminary data.</text>
</comment>
<evidence type="ECO:0000259" key="7">
    <source>
        <dbReference type="Pfam" id="PF08281"/>
    </source>
</evidence>
<evidence type="ECO:0000313" key="9">
    <source>
        <dbReference type="Proteomes" id="UP000294684"/>
    </source>
</evidence>
<dbReference type="SUPFAM" id="SSF88946">
    <property type="entry name" value="Sigma2 domain of RNA polymerase sigma factors"/>
    <property type="match status" value="1"/>
</dbReference>
<comment type="similarity">
    <text evidence="1">Belongs to the sigma-70 factor family. ECF subfamily.</text>
</comment>
<dbReference type="PANTHER" id="PTHR43133:SF8">
    <property type="entry name" value="RNA POLYMERASE SIGMA FACTOR HI_1459-RELATED"/>
    <property type="match status" value="1"/>
</dbReference>
<protein>
    <submittedName>
        <fullName evidence="8">RNA polymerase sigma factor (Sigma-70 family)</fullName>
    </submittedName>
</protein>
<accession>A0A4R8MM12</accession>
<dbReference type="GO" id="GO:0016987">
    <property type="term" value="F:sigma factor activity"/>
    <property type="evidence" value="ECO:0007669"/>
    <property type="project" value="UniProtKB-KW"/>
</dbReference>
<dbReference type="InterPro" id="IPR039425">
    <property type="entry name" value="RNA_pol_sigma-70-like"/>
</dbReference>
<evidence type="ECO:0000256" key="5">
    <source>
        <dbReference type="ARBA" id="ARBA00023163"/>
    </source>
</evidence>
<evidence type="ECO:0000256" key="4">
    <source>
        <dbReference type="ARBA" id="ARBA00023125"/>
    </source>
</evidence>
<feature type="domain" description="RNA polymerase sigma-70 region 2" evidence="6">
    <location>
        <begin position="30"/>
        <end position="90"/>
    </location>
</feature>
<dbReference type="EMBL" id="SORO01000002">
    <property type="protein sequence ID" value="TDY68583.1"/>
    <property type="molecule type" value="Genomic_DNA"/>
</dbReference>
<evidence type="ECO:0000256" key="1">
    <source>
        <dbReference type="ARBA" id="ARBA00010641"/>
    </source>
</evidence>
<name>A0A4R8MM12_LEPME</name>
<dbReference type="GO" id="GO:0003677">
    <property type="term" value="F:DNA binding"/>
    <property type="evidence" value="ECO:0007669"/>
    <property type="project" value="UniProtKB-KW"/>
</dbReference>
<keyword evidence="4" id="KW-0238">DNA-binding</keyword>
<dbReference type="PANTHER" id="PTHR43133">
    <property type="entry name" value="RNA POLYMERASE ECF-TYPE SIGMA FACTO"/>
    <property type="match status" value="1"/>
</dbReference>
<dbReference type="NCBIfam" id="TIGR02937">
    <property type="entry name" value="sigma70-ECF"/>
    <property type="match status" value="1"/>
</dbReference>
<dbReference type="AlphaFoldDB" id="A0A4R8MM12"/>
<organism evidence="8 9">
    <name type="scientific">Leptospira meyeri</name>
    <dbReference type="NCBI Taxonomy" id="29508"/>
    <lineage>
        <taxon>Bacteria</taxon>
        <taxon>Pseudomonadati</taxon>
        <taxon>Spirochaetota</taxon>
        <taxon>Spirochaetia</taxon>
        <taxon>Leptospirales</taxon>
        <taxon>Leptospiraceae</taxon>
        <taxon>Leptospira</taxon>
    </lineage>
</organism>
<dbReference type="InterPro" id="IPR007627">
    <property type="entry name" value="RNA_pol_sigma70_r2"/>
</dbReference>
<dbReference type="InterPro" id="IPR013324">
    <property type="entry name" value="RNA_pol_sigma_r3/r4-like"/>
</dbReference>
<dbReference type="OrthoDB" id="9784984at2"/>
<feature type="domain" description="RNA polymerase sigma factor 70 region 4 type 2" evidence="7">
    <location>
        <begin position="140"/>
        <end position="187"/>
    </location>
</feature>
<keyword evidence="2" id="KW-0805">Transcription regulation</keyword>
<dbReference type="Proteomes" id="UP000294684">
    <property type="component" value="Unassembled WGS sequence"/>
</dbReference>
<dbReference type="STRING" id="1193051.LEP1GSC017_0332"/>
<dbReference type="Gene3D" id="1.10.10.10">
    <property type="entry name" value="Winged helix-like DNA-binding domain superfamily/Winged helix DNA-binding domain"/>
    <property type="match status" value="1"/>
</dbReference>
<sequence>MKTNKPEEIEIIERARTGDRRALESLLSNVQTWIYNVVRRILLNPQEAEDVTQEVLLKIATNLAAYDPTRASFKTWAYRISINHALNGKRGRLEEITTGFSDYANELEKMPNIEIPANELSRPENLVLIEEAKASCTLGMLLCLDREQRIALILADLMGLSDRESSEILGISNEAFRKRLSRARKDLYTFLDDKCGLMNEKNPCRCSKKMKSFQNNGWIDPTNPRFSMPLVRRLKEQVAELHCEFEDFKRLEYQEIFRDHPYFETPPKILDELIAKYSPAV</sequence>
<dbReference type="InterPro" id="IPR014284">
    <property type="entry name" value="RNA_pol_sigma-70_dom"/>
</dbReference>
<dbReference type="Pfam" id="PF08281">
    <property type="entry name" value="Sigma70_r4_2"/>
    <property type="match status" value="1"/>
</dbReference>
<keyword evidence="3" id="KW-0731">Sigma factor</keyword>
<dbReference type="RefSeq" id="WP_004787997.1">
    <property type="nucleotide sequence ID" value="NZ_SORO01000002.1"/>
</dbReference>